<dbReference type="SMART" id="SM00028">
    <property type="entry name" value="TPR"/>
    <property type="match status" value="2"/>
</dbReference>
<comment type="caution">
    <text evidence="3">The sequence shown here is derived from an EMBL/GenBank/DDBJ whole genome shotgun (WGS) entry which is preliminary data.</text>
</comment>
<feature type="signal peptide" evidence="2">
    <location>
        <begin position="1"/>
        <end position="23"/>
    </location>
</feature>
<gene>
    <name evidence="3" type="ORF">EYD45_00750</name>
</gene>
<dbReference type="InterPro" id="IPR021314">
    <property type="entry name" value="DUF2911"/>
</dbReference>
<dbReference type="SUPFAM" id="SSF48452">
    <property type="entry name" value="TPR-like"/>
    <property type="match status" value="1"/>
</dbReference>
<feature type="repeat" description="TPR" evidence="1">
    <location>
        <begin position="280"/>
        <end position="313"/>
    </location>
</feature>
<keyword evidence="1" id="KW-0802">TPR repeat</keyword>
<dbReference type="Proteomes" id="UP000291142">
    <property type="component" value="Unassembled WGS sequence"/>
</dbReference>
<name>A0A4Q9FJI4_9FLAO</name>
<protein>
    <submittedName>
        <fullName evidence="3">DUF2911 domain-containing protein</fullName>
    </submittedName>
</protein>
<evidence type="ECO:0000256" key="2">
    <source>
        <dbReference type="SAM" id="SignalP"/>
    </source>
</evidence>
<dbReference type="EMBL" id="SIRT01000001">
    <property type="protein sequence ID" value="TBN06444.1"/>
    <property type="molecule type" value="Genomic_DNA"/>
</dbReference>
<dbReference type="PROSITE" id="PS50005">
    <property type="entry name" value="TPR"/>
    <property type="match status" value="2"/>
</dbReference>
<evidence type="ECO:0000313" key="3">
    <source>
        <dbReference type="EMBL" id="TBN06444.1"/>
    </source>
</evidence>
<feature type="repeat" description="TPR" evidence="1">
    <location>
        <begin position="314"/>
        <end position="347"/>
    </location>
</feature>
<dbReference type="AlphaFoldDB" id="A0A4Q9FJI4"/>
<evidence type="ECO:0000256" key="1">
    <source>
        <dbReference type="PROSITE-ProRule" id="PRU00339"/>
    </source>
</evidence>
<dbReference type="Pfam" id="PF11138">
    <property type="entry name" value="DUF2911"/>
    <property type="match status" value="1"/>
</dbReference>
<keyword evidence="4" id="KW-1185">Reference proteome</keyword>
<dbReference type="Gene3D" id="1.25.40.10">
    <property type="entry name" value="Tetratricopeptide repeat domain"/>
    <property type="match status" value="1"/>
</dbReference>
<sequence>MKLRTVSTILVFVLFSISTSTFAQLNTPRGSQMAKVSQRVGLTDITIVYSRPSVNGREIWGKLVPYGMNNLGFGTAKESPWRAGANENTIIKFSDDVKIEGQSLKAGKYGFHIVVKPDNMATLIFSKSTKAWGSYFYNPDEDALKVDIKTTEAPHTELLTYSFIAVDANSTTAALSWEKKQFPFKIEVNTTDIVMANFTEQLKGQAGFGRQNWETAANYTLNNGGDLNTALNWIDAAISGQFFSQKTFNNVALKAQILNKMGKTDQYAKLMDEAAAMANKNQLNALGYQMMGAKDYDRALKYFKTNVANNPKDANSYDSLAECYKAMGDKAKAIKNFKKSLSLNPPANVKANSEKHLKELGVI</sequence>
<feature type="chain" id="PRO_5020320466" evidence="2">
    <location>
        <begin position="24"/>
        <end position="363"/>
    </location>
</feature>
<organism evidence="3 4">
    <name type="scientific">Hyunsoonleella flava</name>
    <dbReference type="NCBI Taxonomy" id="2527939"/>
    <lineage>
        <taxon>Bacteria</taxon>
        <taxon>Pseudomonadati</taxon>
        <taxon>Bacteroidota</taxon>
        <taxon>Flavobacteriia</taxon>
        <taxon>Flavobacteriales</taxon>
        <taxon>Flavobacteriaceae</taxon>
    </lineage>
</organism>
<dbReference type="OrthoDB" id="187854at2"/>
<dbReference type="InterPro" id="IPR019734">
    <property type="entry name" value="TPR_rpt"/>
</dbReference>
<reference evidence="3 4" key="1">
    <citation type="submission" date="2019-02" db="EMBL/GenBank/DDBJ databases">
        <title>Hyunsoonleella sp., isolated from marine sediment.</title>
        <authorList>
            <person name="Liu B.-T."/>
        </authorList>
    </citation>
    <scope>NUCLEOTIDE SEQUENCE [LARGE SCALE GENOMIC DNA]</scope>
    <source>
        <strain evidence="3 4">T58</strain>
    </source>
</reference>
<keyword evidence="2" id="KW-0732">Signal</keyword>
<dbReference type="Pfam" id="PF13181">
    <property type="entry name" value="TPR_8"/>
    <property type="match status" value="1"/>
</dbReference>
<proteinExistence type="predicted"/>
<dbReference type="RefSeq" id="WP_130962434.1">
    <property type="nucleotide sequence ID" value="NZ_SIRT01000001.1"/>
</dbReference>
<evidence type="ECO:0000313" key="4">
    <source>
        <dbReference type="Proteomes" id="UP000291142"/>
    </source>
</evidence>
<dbReference type="InterPro" id="IPR011990">
    <property type="entry name" value="TPR-like_helical_dom_sf"/>
</dbReference>
<dbReference type="PROSITE" id="PS50293">
    <property type="entry name" value="TPR_REGION"/>
    <property type="match status" value="1"/>
</dbReference>
<accession>A0A4Q9FJI4</accession>